<evidence type="ECO:0000313" key="4">
    <source>
        <dbReference type="Proteomes" id="UP000654257"/>
    </source>
</evidence>
<organism evidence="3 4">
    <name type="scientific">Rhodococcoides trifolii</name>
    <dbReference type="NCBI Taxonomy" id="908250"/>
    <lineage>
        <taxon>Bacteria</taxon>
        <taxon>Bacillati</taxon>
        <taxon>Actinomycetota</taxon>
        <taxon>Actinomycetes</taxon>
        <taxon>Mycobacteriales</taxon>
        <taxon>Nocardiaceae</taxon>
        <taxon>Rhodococcoides</taxon>
    </lineage>
</organism>
<dbReference type="Pfam" id="PF01757">
    <property type="entry name" value="Acyl_transf_3"/>
    <property type="match status" value="1"/>
</dbReference>
<feature type="transmembrane region" description="Helical" evidence="1">
    <location>
        <begin position="233"/>
        <end position="250"/>
    </location>
</feature>
<accession>A0A917FLY2</accession>
<feature type="transmembrane region" description="Helical" evidence="1">
    <location>
        <begin position="292"/>
        <end position="312"/>
    </location>
</feature>
<evidence type="ECO:0000256" key="1">
    <source>
        <dbReference type="SAM" id="Phobius"/>
    </source>
</evidence>
<keyword evidence="1" id="KW-0472">Membrane</keyword>
<name>A0A917FLY2_9NOCA</name>
<feature type="transmembrane region" description="Helical" evidence="1">
    <location>
        <begin position="62"/>
        <end position="83"/>
    </location>
</feature>
<protein>
    <recommendedName>
        <fullName evidence="2">Acyltransferase 3 domain-containing protein</fullName>
    </recommendedName>
</protein>
<sequence>MSAAAVPRIEFTGVNLLRAGAVLAVVYSHISYYLVDDLQTSWWLIDGVAFGLVRYGGLNQHLSFVGVAFFMILTGLVSTASAMRHPPRQYLLARGARLVPVFWFAVALAILLVALGVNGMFSRQDGIGVGDAAGSFFLLGFFHRPEVVVLGVTWTLSVQILFYLYCVATRKLLLTRPIVPPLLGAFLCVVVLVYTANVPVEYTVPMLDKIAATLPTVFLGQIFYLAWARLVSWRWAVVAGLAQFEAIRYATDTDAFHVGQHAHLWTVLLIAGTVLLLARYDGRPARSRVVHWLATRSYTIYLVHTLILYRAYALLAPHVGSTVAVAVFLLITGVVADAMYRWVEVPAARAIVTRWAGRRTDVTAAA</sequence>
<feature type="transmembrane region" description="Helical" evidence="1">
    <location>
        <begin position="147"/>
        <end position="166"/>
    </location>
</feature>
<feature type="transmembrane region" description="Helical" evidence="1">
    <location>
        <begin position="178"/>
        <end position="198"/>
    </location>
</feature>
<proteinExistence type="predicted"/>
<gene>
    <name evidence="3" type="ORF">GCM10007304_00740</name>
</gene>
<keyword evidence="1" id="KW-0812">Transmembrane</keyword>
<dbReference type="EMBL" id="BMCU01000001">
    <property type="protein sequence ID" value="GGF90678.1"/>
    <property type="molecule type" value="Genomic_DNA"/>
</dbReference>
<feature type="transmembrane region" description="Helical" evidence="1">
    <location>
        <begin position="95"/>
        <end position="117"/>
    </location>
</feature>
<evidence type="ECO:0000259" key="2">
    <source>
        <dbReference type="Pfam" id="PF01757"/>
    </source>
</evidence>
<reference evidence="3" key="2">
    <citation type="submission" date="2020-09" db="EMBL/GenBank/DDBJ databases">
        <authorList>
            <person name="Sun Q."/>
            <person name="Sedlacek I."/>
        </authorList>
    </citation>
    <scope>NUCLEOTIDE SEQUENCE</scope>
    <source>
        <strain evidence="3">CCM 7905</strain>
    </source>
</reference>
<reference evidence="3" key="1">
    <citation type="journal article" date="2014" name="Int. J. Syst. Evol. Microbiol.">
        <title>Complete genome sequence of Corynebacterium casei LMG S-19264T (=DSM 44701T), isolated from a smear-ripened cheese.</title>
        <authorList>
            <consortium name="US DOE Joint Genome Institute (JGI-PGF)"/>
            <person name="Walter F."/>
            <person name="Albersmeier A."/>
            <person name="Kalinowski J."/>
            <person name="Ruckert C."/>
        </authorList>
    </citation>
    <scope>NUCLEOTIDE SEQUENCE</scope>
    <source>
        <strain evidence="3">CCM 7905</strain>
    </source>
</reference>
<keyword evidence="4" id="KW-1185">Reference proteome</keyword>
<comment type="caution">
    <text evidence="3">The sequence shown here is derived from an EMBL/GenBank/DDBJ whole genome shotgun (WGS) entry which is preliminary data.</text>
</comment>
<feature type="transmembrane region" description="Helical" evidence="1">
    <location>
        <begin position="210"/>
        <end position="226"/>
    </location>
</feature>
<dbReference type="InterPro" id="IPR002656">
    <property type="entry name" value="Acyl_transf_3_dom"/>
</dbReference>
<dbReference type="RefSeq" id="WP_229745702.1">
    <property type="nucleotide sequence ID" value="NZ_BMCU01000001.1"/>
</dbReference>
<evidence type="ECO:0000313" key="3">
    <source>
        <dbReference type="EMBL" id="GGF90678.1"/>
    </source>
</evidence>
<feature type="transmembrane region" description="Helical" evidence="1">
    <location>
        <begin position="318"/>
        <end position="340"/>
    </location>
</feature>
<dbReference type="Proteomes" id="UP000654257">
    <property type="component" value="Unassembled WGS sequence"/>
</dbReference>
<dbReference type="GO" id="GO:0016747">
    <property type="term" value="F:acyltransferase activity, transferring groups other than amino-acyl groups"/>
    <property type="evidence" value="ECO:0007669"/>
    <property type="project" value="InterPro"/>
</dbReference>
<feature type="transmembrane region" description="Helical" evidence="1">
    <location>
        <begin position="16"/>
        <end position="35"/>
    </location>
</feature>
<feature type="domain" description="Acyltransferase 3" evidence="2">
    <location>
        <begin position="13"/>
        <end position="335"/>
    </location>
</feature>
<feature type="transmembrane region" description="Helical" evidence="1">
    <location>
        <begin position="262"/>
        <end position="280"/>
    </location>
</feature>
<keyword evidence="1" id="KW-1133">Transmembrane helix</keyword>
<dbReference type="AlphaFoldDB" id="A0A917FLY2"/>